<dbReference type="WBParaSite" id="JU765_v2.g18664.t1">
    <property type="protein sequence ID" value="JU765_v2.g18664.t1"/>
    <property type="gene ID" value="JU765_v2.g18664"/>
</dbReference>
<evidence type="ECO:0000313" key="2">
    <source>
        <dbReference type="WBParaSite" id="JU765_v2.g18664.t1"/>
    </source>
</evidence>
<name>A0AC34QRG0_9BILA</name>
<reference evidence="2" key="1">
    <citation type="submission" date="2022-11" db="UniProtKB">
        <authorList>
            <consortium name="WormBaseParasite"/>
        </authorList>
    </citation>
    <scope>IDENTIFICATION</scope>
</reference>
<protein>
    <submittedName>
        <fullName evidence="2">Solute carrier family 35 member F1</fullName>
    </submittedName>
</protein>
<accession>A0AC34QRG0</accession>
<organism evidence="1 2">
    <name type="scientific">Panagrolaimus sp. JU765</name>
    <dbReference type="NCBI Taxonomy" id="591449"/>
    <lineage>
        <taxon>Eukaryota</taxon>
        <taxon>Metazoa</taxon>
        <taxon>Ecdysozoa</taxon>
        <taxon>Nematoda</taxon>
        <taxon>Chromadorea</taxon>
        <taxon>Rhabditida</taxon>
        <taxon>Tylenchina</taxon>
        <taxon>Panagrolaimomorpha</taxon>
        <taxon>Panagrolaimoidea</taxon>
        <taxon>Panagrolaimidae</taxon>
        <taxon>Panagrolaimus</taxon>
    </lineage>
</organism>
<evidence type="ECO:0000313" key="1">
    <source>
        <dbReference type="Proteomes" id="UP000887576"/>
    </source>
</evidence>
<proteinExistence type="predicted"/>
<sequence>MNGTVLENKETVVSMALAMNEHNPPPPSYQSIDRTDVCQLQPVPPIRTVVPVQNPGLPVDSDSELNNFRFLPCFDDDNVWRTTQALGLGQIMSLCLCGTAIGSQLLSNHGYSAPAAQNFLNYFFLAFVYGIVLIFRNGEHNLISVMRIRGWKYFILAFIDVEANYIAVYAYQFTYLTSIQLLDCSAIPVVMVLSFLFLSTRYMISHIIGVAICMIGLCFVIYTDANSGGGDSGSNPLLGDLMCVVSTLLYGISNVSQEFLVKEHDRFEYLGFIGFFGSIISGFQFAVFEHRNIVEVDWNWTVISAYCIFTISMFAFYSMVSIVVEKTSALMFNLAALTADFYSLIAGLILFHYTFKPLYLVSFFVVIIGSIIYSLKKTKVDRSSEGPLACRCLRAICPCFDCCQDCRPTSPYNVQDVVGEHSSMSLEPRGDASCSSSD</sequence>
<dbReference type="Proteomes" id="UP000887576">
    <property type="component" value="Unplaced"/>
</dbReference>